<dbReference type="NCBIfam" id="TIGR01143">
    <property type="entry name" value="murF"/>
    <property type="match status" value="1"/>
</dbReference>
<reference evidence="15 16" key="2">
    <citation type="submission" date="2014-09" db="EMBL/GenBank/DDBJ databases">
        <authorList>
            <consortium name="NBRP consortium"/>
            <person name="Sawabe T."/>
            <person name="Meirelles P."/>
            <person name="Nakanishi M."/>
            <person name="Sayaka M."/>
            <person name="Hattori M."/>
            <person name="Ohkuma M."/>
        </authorList>
    </citation>
    <scope>NUCLEOTIDE SEQUENCE [LARGE SCALE GENOMIC DNA]</scope>
    <source>
        <strain evidence="16">JCM19235</strain>
    </source>
</reference>
<gene>
    <name evidence="10" type="primary">murF</name>
    <name evidence="15" type="ORF">JCM19235_4929</name>
</gene>
<dbReference type="GO" id="GO:0009252">
    <property type="term" value="P:peptidoglycan biosynthetic process"/>
    <property type="evidence" value="ECO:0007669"/>
    <property type="project" value="UniProtKB-UniRule"/>
</dbReference>
<evidence type="ECO:0000256" key="3">
    <source>
        <dbReference type="ARBA" id="ARBA00022618"/>
    </source>
</evidence>
<dbReference type="SUPFAM" id="SSF63418">
    <property type="entry name" value="MurE/MurF N-terminal domain"/>
    <property type="match status" value="1"/>
</dbReference>
<dbReference type="GO" id="GO:0005524">
    <property type="term" value="F:ATP binding"/>
    <property type="evidence" value="ECO:0007669"/>
    <property type="project" value="UniProtKB-UniRule"/>
</dbReference>
<dbReference type="PANTHER" id="PTHR43024">
    <property type="entry name" value="UDP-N-ACETYLMURAMOYL-TRIPEPTIDE--D-ALANYL-D-ALANINE LIGASE"/>
    <property type="match status" value="1"/>
</dbReference>
<dbReference type="Pfam" id="PF01225">
    <property type="entry name" value="Mur_ligase"/>
    <property type="match status" value="1"/>
</dbReference>
<evidence type="ECO:0000256" key="6">
    <source>
        <dbReference type="ARBA" id="ARBA00022960"/>
    </source>
</evidence>
<evidence type="ECO:0000256" key="8">
    <source>
        <dbReference type="ARBA" id="ARBA00023306"/>
    </source>
</evidence>
<dbReference type="InterPro" id="IPR000713">
    <property type="entry name" value="Mur_ligase_N"/>
</dbReference>
<dbReference type="Proteomes" id="UP000029228">
    <property type="component" value="Unassembled WGS sequence"/>
</dbReference>
<comment type="pathway">
    <text evidence="10 11">Cell wall biogenesis; peptidoglycan biosynthesis.</text>
</comment>
<evidence type="ECO:0000256" key="9">
    <source>
        <dbReference type="ARBA" id="ARBA00023316"/>
    </source>
</evidence>
<dbReference type="InterPro" id="IPR036615">
    <property type="entry name" value="Mur_ligase_C_dom_sf"/>
</dbReference>
<keyword evidence="8 10" id="KW-0131">Cell cycle</keyword>
<dbReference type="GO" id="GO:0071555">
    <property type="term" value="P:cell wall organization"/>
    <property type="evidence" value="ECO:0007669"/>
    <property type="project" value="UniProtKB-KW"/>
</dbReference>
<evidence type="ECO:0000313" key="16">
    <source>
        <dbReference type="Proteomes" id="UP000029228"/>
    </source>
</evidence>
<protein>
    <recommendedName>
        <fullName evidence="10 11">UDP-N-acetylmuramoyl-tripeptide--D-alanyl-D-alanine ligase</fullName>
        <ecNumber evidence="10 11">6.3.2.10</ecNumber>
    </recommendedName>
    <alternativeName>
        <fullName evidence="10">D-alanyl-D-alanine-adding enzyme</fullName>
    </alternativeName>
</protein>
<dbReference type="Pfam" id="PF08245">
    <property type="entry name" value="Mur_ligase_M"/>
    <property type="match status" value="1"/>
</dbReference>
<dbReference type="GO" id="GO:0008766">
    <property type="term" value="F:UDP-N-acetylmuramoylalanyl-D-glutamyl-2,6-diaminopimelate-D-alanyl-D-alanine ligase activity"/>
    <property type="evidence" value="ECO:0007669"/>
    <property type="project" value="RHEA"/>
</dbReference>
<evidence type="ECO:0000256" key="1">
    <source>
        <dbReference type="ARBA" id="ARBA00022490"/>
    </source>
</evidence>
<keyword evidence="2 10" id="KW-0436">Ligase</keyword>
<dbReference type="InterPro" id="IPR036565">
    <property type="entry name" value="Mur-like_cat_sf"/>
</dbReference>
<feature type="domain" description="Mur ligase C-terminal" evidence="13">
    <location>
        <begin position="317"/>
        <end position="437"/>
    </location>
</feature>
<dbReference type="EMBL" id="BBMR01000008">
    <property type="protein sequence ID" value="GAL21447.1"/>
    <property type="molecule type" value="Genomic_DNA"/>
</dbReference>
<dbReference type="SUPFAM" id="SSF53244">
    <property type="entry name" value="MurD-like peptide ligases, peptide-binding domain"/>
    <property type="match status" value="1"/>
</dbReference>
<name>A0A090SQ04_9VIBR</name>
<dbReference type="EC" id="6.3.2.10" evidence="10 11"/>
<evidence type="ECO:0000259" key="13">
    <source>
        <dbReference type="Pfam" id="PF02875"/>
    </source>
</evidence>
<evidence type="ECO:0000256" key="11">
    <source>
        <dbReference type="RuleBase" id="RU004136"/>
    </source>
</evidence>
<dbReference type="InterPro" id="IPR051046">
    <property type="entry name" value="MurCDEF_CellWall_CoF430Synth"/>
</dbReference>
<accession>A0A090SQ04</accession>
<evidence type="ECO:0000259" key="14">
    <source>
        <dbReference type="Pfam" id="PF08245"/>
    </source>
</evidence>
<keyword evidence="6 10" id="KW-0133">Cell shape</keyword>
<keyword evidence="16" id="KW-1185">Reference proteome</keyword>
<keyword evidence="3 10" id="KW-0132">Cell division</keyword>
<dbReference type="InterPro" id="IPR013221">
    <property type="entry name" value="Mur_ligase_cen"/>
</dbReference>
<dbReference type="PANTHER" id="PTHR43024:SF1">
    <property type="entry name" value="UDP-N-ACETYLMURAMOYL-TRIPEPTIDE--D-ALANYL-D-ALANINE LIGASE"/>
    <property type="match status" value="1"/>
</dbReference>
<dbReference type="InterPro" id="IPR005863">
    <property type="entry name" value="UDP-N-AcMur_synth"/>
</dbReference>
<evidence type="ECO:0000256" key="2">
    <source>
        <dbReference type="ARBA" id="ARBA00022598"/>
    </source>
</evidence>
<dbReference type="SUPFAM" id="SSF53623">
    <property type="entry name" value="MurD-like peptide ligases, catalytic domain"/>
    <property type="match status" value="1"/>
</dbReference>
<evidence type="ECO:0000259" key="12">
    <source>
        <dbReference type="Pfam" id="PF01225"/>
    </source>
</evidence>
<organism evidence="15 16">
    <name type="scientific">Vibrio maritimus</name>
    <dbReference type="NCBI Taxonomy" id="990268"/>
    <lineage>
        <taxon>Bacteria</taxon>
        <taxon>Pseudomonadati</taxon>
        <taxon>Pseudomonadota</taxon>
        <taxon>Gammaproteobacteria</taxon>
        <taxon>Vibrionales</taxon>
        <taxon>Vibrionaceae</taxon>
        <taxon>Vibrio</taxon>
    </lineage>
</organism>
<dbReference type="Gene3D" id="3.40.1390.10">
    <property type="entry name" value="MurE/MurF, N-terminal domain"/>
    <property type="match status" value="1"/>
</dbReference>
<dbReference type="OrthoDB" id="9801978at2"/>
<dbReference type="GO" id="GO:0051301">
    <property type="term" value="P:cell division"/>
    <property type="evidence" value="ECO:0007669"/>
    <property type="project" value="UniProtKB-KW"/>
</dbReference>
<dbReference type="Gene3D" id="3.40.1190.10">
    <property type="entry name" value="Mur-like, catalytic domain"/>
    <property type="match status" value="1"/>
</dbReference>
<evidence type="ECO:0000256" key="4">
    <source>
        <dbReference type="ARBA" id="ARBA00022741"/>
    </source>
</evidence>
<keyword evidence="5 10" id="KW-0067">ATP-binding</keyword>
<dbReference type="UniPathway" id="UPA00219"/>
<dbReference type="Pfam" id="PF02875">
    <property type="entry name" value="Mur_ligase_C"/>
    <property type="match status" value="1"/>
</dbReference>
<dbReference type="GO" id="GO:0047480">
    <property type="term" value="F:UDP-N-acetylmuramoyl-tripeptide-D-alanyl-D-alanine ligase activity"/>
    <property type="evidence" value="ECO:0007669"/>
    <property type="project" value="UniProtKB-UniRule"/>
</dbReference>
<feature type="domain" description="Mur ligase central" evidence="14">
    <location>
        <begin position="105"/>
        <end position="294"/>
    </location>
</feature>
<evidence type="ECO:0000256" key="5">
    <source>
        <dbReference type="ARBA" id="ARBA00022840"/>
    </source>
</evidence>
<dbReference type="AlphaFoldDB" id="A0A090SQ04"/>
<dbReference type="HAMAP" id="MF_02019">
    <property type="entry name" value="MurF"/>
    <property type="match status" value="1"/>
</dbReference>
<feature type="binding site" evidence="10">
    <location>
        <begin position="107"/>
        <end position="113"/>
    </location>
    <ligand>
        <name>ATP</name>
        <dbReference type="ChEBI" id="CHEBI:30616"/>
    </ligand>
</feature>
<feature type="domain" description="Mur ligase N-terminal catalytic" evidence="12">
    <location>
        <begin position="23"/>
        <end position="80"/>
    </location>
</feature>
<comment type="catalytic activity">
    <reaction evidence="10 11">
        <text>D-alanyl-D-alanine + UDP-N-acetyl-alpha-D-muramoyl-L-alanyl-gamma-D-glutamyl-meso-2,6-diaminopimelate + ATP = UDP-N-acetyl-alpha-D-muramoyl-L-alanyl-gamma-D-glutamyl-meso-2,6-diaminopimeloyl-D-alanyl-D-alanine + ADP + phosphate + H(+)</text>
        <dbReference type="Rhea" id="RHEA:28374"/>
        <dbReference type="ChEBI" id="CHEBI:15378"/>
        <dbReference type="ChEBI" id="CHEBI:30616"/>
        <dbReference type="ChEBI" id="CHEBI:43474"/>
        <dbReference type="ChEBI" id="CHEBI:57822"/>
        <dbReference type="ChEBI" id="CHEBI:61386"/>
        <dbReference type="ChEBI" id="CHEBI:83905"/>
        <dbReference type="ChEBI" id="CHEBI:456216"/>
        <dbReference type="EC" id="6.3.2.10"/>
    </reaction>
</comment>
<dbReference type="Gene3D" id="3.90.190.20">
    <property type="entry name" value="Mur ligase, C-terminal domain"/>
    <property type="match status" value="1"/>
</dbReference>
<evidence type="ECO:0000313" key="15">
    <source>
        <dbReference type="EMBL" id="GAL21447.1"/>
    </source>
</evidence>
<dbReference type="GO" id="GO:0005737">
    <property type="term" value="C:cytoplasm"/>
    <property type="evidence" value="ECO:0007669"/>
    <property type="project" value="UniProtKB-SubCell"/>
</dbReference>
<dbReference type="STRING" id="990268.JCM19235_4929"/>
<dbReference type="InterPro" id="IPR004101">
    <property type="entry name" value="Mur_ligase_C"/>
</dbReference>
<keyword evidence="1 10" id="KW-0963">Cytoplasm</keyword>
<proteinExistence type="inferred from homology"/>
<keyword evidence="7 10" id="KW-0573">Peptidoglycan synthesis</keyword>
<evidence type="ECO:0000256" key="7">
    <source>
        <dbReference type="ARBA" id="ARBA00022984"/>
    </source>
</evidence>
<comment type="subcellular location">
    <subcellularLocation>
        <location evidence="10 11">Cytoplasm</location>
    </subcellularLocation>
</comment>
<dbReference type="InterPro" id="IPR035911">
    <property type="entry name" value="MurE/MurF_N"/>
</dbReference>
<comment type="similarity">
    <text evidence="10">Belongs to the MurCDEF family. MurF subfamily.</text>
</comment>
<comment type="function">
    <text evidence="10 11">Involved in cell wall formation. Catalyzes the final step in the synthesis of UDP-N-acetylmuramoyl-pentapeptide, the precursor of murein.</text>
</comment>
<keyword evidence="4 10" id="KW-0547">Nucleotide-binding</keyword>
<dbReference type="GO" id="GO:0008360">
    <property type="term" value="P:regulation of cell shape"/>
    <property type="evidence" value="ECO:0007669"/>
    <property type="project" value="UniProtKB-KW"/>
</dbReference>
<keyword evidence="9 10" id="KW-0961">Cell wall biogenesis/degradation</keyword>
<evidence type="ECO:0000256" key="10">
    <source>
        <dbReference type="HAMAP-Rule" id="MF_02019"/>
    </source>
</evidence>
<sequence length="454" mass="48469">MIELSLTDIAAIVDGQLVGESVHITDVTTDTRAIEAGALFIALVGERFDAHDFAKQAVDKGAAALIVERELDVSVAQIVVADSKRALGQLGAEVHKRCQTKTLAITGSCGKTTVKEMIASILSSKGQVLYTAGNFNNDIGVPLTLLRNTPQDEFSVIELGANHIGEIAYTTALTQPDVAIVNNVAEAHLEGFGSIDGVKQAKGEIYQGLSEGGIALVNLDSNGGDYWNEVLANKQVITFSKQNANADFYASDITMSSLGSPLFTLHTPTGSVSVELTMIGEHNVANAVAAAALATQVGATHEQIQSGLQSLSKVKRRVDVEKLNDTITLIDDSYNASVPAMKAAVDLLGQFTQTQRWLILGNMAELGHESLALHKEVGEHAAPFAFEHVLTYGEDAKVISDLCSGQHFESHDSMLEYIERTLVQLNQTPHTLLVKGALSAGMFNIANALKEKYT</sequence>
<reference evidence="15 16" key="1">
    <citation type="submission" date="2014-09" db="EMBL/GenBank/DDBJ databases">
        <title>Vibrio maritimus JCM 19235. (C45) whole genome shotgun sequence.</title>
        <authorList>
            <person name="Sawabe T."/>
            <person name="Meirelles P."/>
            <person name="Nakanishi M."/>
            <person name="Sayaka M."/>
            <person name="Hattori M."/>
            <person name="Ohkuma M."/>
        </authorList>
    </citation>
    <scope>NUCLEOTIDE SEQUENCE [LARGE SCALE GENOMIC DNA]</scope>
    <source>
        <strain evidence="16">JCM19235</strain>
    </source>
</reference>
<comment type="caution">
    <text evidence="15">The sequence shown here is derived from an EMBL/GenBank/DDBJ whole genome shotgun (WGS) entry which is preliminary data.</text>
</comment>